<accession>A0AAV1YEA9</accession>
<feature type="domain" description="AB hydrolase-1" evidence="5">
    <location>
        <begin position="651"/>
        <end position="906"/>
    </location>
</feature>
<dbReference type="GO" id="GO:0016556">
    <property type="term" value="P:mRNA modification"/>
    <property type="evidence" value="ECO:0007669"/>
    <property type="project" value="UniProtKB-ARBA"/>
</dbReference>
<reference evidence="7 8" key="1">
    <citation type="submission" date="2024-03" db="EMBL/GenBank/DDBJ databases">
        <authorList>
            <person name="Martinez-Hernandez J."/>
        </authorList>
    </citation>
    <scope>NUCLEOTIDE SEQUENCE [LARGE SCALE GENOMIC DNA]</scope>
</reference>
<dbReference type="GO" id="GO:0005737">
    <property type="term" value="C:cytoplasm"/>
    <property type="evidence" value="ECO:0007669"/>
    <property type="project" value="UniProtKB-ARBA"/>
</dbReference>
<protein>
    <submittedName>
        <fullName evidence="7">Uncharacterized protein</fullName>
    </submittedName>
</protein>
<dbReference type="Pfam" id="PF12697">
    <property type="entry name" value="Abhydrolase_6"/>
    <property type="match status" value="1"/>
</dbReference>
<dbReference type="Pfam" id="PF13041">
    <property type="entry name" value="PPR_2"/>
    <property type="match status" value="1"/>
</dbReference>
<dbReference type="Pfam" id="PF20431">
    <property type="entry name" value="E_motif"/>
    <property type="match status" value="1"/>
</dbReference>
<dbReference type="InterPro" id="IPR011990">
    <property type="entry name" value="TPR-like_helical_dom_sf"/>
</dbReference>
<dbReference type="AlphaFoldDB" id="A0AAV1YEA9"/>
<feature type="repeat" description="PPR" evidence="4">
    <location>
        <begin position="457"/>
        <end position="491"/>
    </location>
</feature>
<dbReference type="InterPro" id="IPR032867">
    <property type="entry name" value="DYW_dom"/>
</dbReference>
<evidence type="ECO:0000256" key="4">
    <source>
        <dbReference type="PROSITE-ProRule" id="PRU00708"/>
    </source>
</evidence>
<evidence type="ECO:0000313" key="8">
    <source>
        <dbReference type="Proteomes" id="UP001497480"/>
    </source>
</evidence>
<evidence type="ECO:0000256" key="1">
    <source>
        <dbReference type="ARBA" id="ARBA00006643"/>
    </source>
</evidence>
<dbReference type="SUPFAM" id="SSF53474">
    <property type="entry name" value="alpha/beta-Hydrolases"/>
    <property type="match status" value="1"/>
</dbReference>
<dbReference type="NCBIfam" id="TIGR00756">
    <property type="entry name" value="PPR"/>
    <property type="match status" value="5"/>
</dbReference>
<evidence type="ECO:0000256" key="3">
    <source>
        <dbReference type="ARBA" id="ARBA00061659"/>
    </source>
</evidence>
<evidence type="ECO:0000313" key="7">
    <source>
        <dbReference type="EMBL" id="CAL0332133.1"/>
    </source>
</evidence>
<name>A0AAV1YEA9_LUPLU</name>
<evidence type="ECO:0000259" key="5">
    <source>
        <dbReference type="Pfam" id="PF12697"/>
    </source>
</evidence>
<feature type="repeat" description="PPR" evidence="4">
    <location>
        <begin position="217"/>
        <end position="251"/>
    </location>
</feature>
<dbReference type="PROSITE" id="PS51375">
    <property type="entry name" value="PPR"/>
    <property type="match status" value="4"/>
</dbReference>
<dbReference type="Gene3D" id="1.25.40.10">
    <property type="entry name" value="Tetratricopeptide repeat domain"/>
    <property type="match status" value="3"/>
</dbReference>
<dbReference type="InterPro" id="IPR002885">
    <property type="entry name" value="PPR_rpt"/>
</dbReference>
<dbReference type="PANTHER" id="PTHR47926:SF344">
    <property type="entry name" value="OS07G0636900 PROTEIN"/>
    <property type="match status" value="1"/>
</dbReference>
<evidence type="ECO:0000256" key="2">
    <source>
        <dbReference type="ARBA" id="ARBA00022737"/>
    </source>
</evidence>
<dbReference type="FunFam" id="1.25.40.10:FF:000277">
    <property type="entry name" value="Pentatricopeptide repeat-containing protein, mitochondrial"/>
    <property type="match status" value="1"/>
</dbReference>
<dbReference type="Proteomes" id="UP001497480">
    <property type="component" value="Unassembled WGS sequence"/>
</dbReference>
<dbReference type="InterPro" id="IPR000073">
    <property type="entry name" value="AB_hydrolase_1"/>
</dbReference>
<feature type="domain" description="DYW" evidence="6">
    <location>
        <begin position="536"/>
        <end position="597"/>
    </location>
</feature>
<dbReference type="FunFam" id="3.40.50.1820:FF:000270">
    <property type="entry name" value="Alpha/beta-Hydrolases superfamily protein"/>
    <property type="match status" value="1"/>
</dbReference>
<dbReference type="GO" id="GO:0003723">
    <property type="term" value="F:RNA binding"/>
    <property type="evidence" value="ECO:0007669"/>
    <property type="project" value="InterPro"/>
</dbReference>
<dbReference type="InterPro" id="IPR046960">
    <property type="entry name" value="PPR_At4g14850-like_plant"/>
</dbReference>
<keyword evidence="2" id="KW-0677">Repeat</keyword>
<dbReference type="Pfam" id="PF14432">
    <property type="entry name" value="DYW_deaminase"/>
    <property type="match status" value="1"/>
</dbReference>
<organism evidence="7 8">
    <name type="scientific">Lupinus luteus</name>
    <name type="common">European yellow lupine</name>
    <dbReference type="NCBI Taxonomy" id="3873"/>
    <lineage>
        <taxon>Eukaryota</taxon>
        <taxon>Viridiplantae</taxon>
        <taxon>Streptophyta</taxon>
        <taxon>Embryophyta</taxon>
        <taxon>Tracheophyta</taxon>
        <taxon>Spermatophyta</taxon>
        <taxon>Magnoliopsida</taxon>
        <taxon>eudicotyledons</taxon>
        <taxon>Gunneridae</taxon>
        <taxon>Pentapetalae</taxon>
        <taxon>rosids</taxon>
        <taxon>fabids</taxon>
        <taxon>Fabales</taxon>
        <taxon>Fabaceae</taxon>
        <taxon>Papilionoideae</taxon>
        <taxon>50 kb inversion clade</taxon>
        <taxon>genistoids sensu lato</taxon>
        <taxon>core genistoids</taxon>
        <taxon>Genisteae</taxon>
        <taxon>Lupinus</taxon>
    </lineage>
</organism>
<sequence>MSSSTFASVPVTVITVTPNTRALFLLSQKCRTISHVRQIHAHVIKTNLLTHPLSVAKLMNAFSESSNPDEAISLYAQLLNSCSQDLRVIQFSVPSVLKACANSLAFEEGKQILGFVYKTHLWFDPFVTNSLVRMCMEVGQVALARSVFDKMPVRDLVSWNSLITGYVRFGEIEIAREMFGKMPRRDLVSCNAMIDGYGKHGMCELAEEVFNTMSHKDVVSFTSMISGFILDHRPGKGLSLFREMLSLGIRPDAPAIVNVLSAIADLGFVEEGKWIHSYMYMNKIHHNSSFVGSALINMYAKCGQIENAYHVFRGISQRRNVGDWNSMLSGLALHGLGHEAIKVFQDLEKEDIKPDDITFLGLLSACNHGGLMEEGRFHFETMQLKYKIVPKIQHYGCIIDLLGRAGRLEEALRIIHDMPLEPDLLIWKGILSASMKHNNFVMGQTAALQAINLAPQDSSCYVLLSNIYAKAGMWDEVAKVRSVMKKRRVRKIPGCSSIFVDGKVHEFLVGKAMDVKYNQSVVSKLEEVVHKLKLEGYEPDLNQVLLDIEDHEKVNQVILHSEKMALAFGLLNIPQGIPIHIVKNLRICCDCHTFMQLGRVSTNIVSPNRSDINPPEDDGFGVISPRIKLRDGRHLAYIERGVSKDIAKYKIIIVHGFGSSKEMNFLAPQELIDELGIYILQYDRAGYGESDPNPKRSLKSEALDIQELADQLEIGQQFYVIGVSMGSYATWSCLKYLPHRLAGLALIAPVINYRWPSLPRSLIREDYRRKLVHWAMLLAKYCPRMLHWWVTQKWLPSTSVIEKNPAFFNKSDIDILKTIPGFPMLTKDSLREQVVFDSLRHDWRVAFGKWDFDPLNLSDPFPHNRSSVHIWHGYEDKVVPSILQRYVSGKLPWINYHEVPDGGHLIVYYRGLCDSILRSLLLGQENLAYRPKPPSLFALPTDDDKCFEP</sequence>
<dbReference type="Gene3D" id="3.40.50.1820">
    <property type="entry name" value="alpha/beta hydrolase"/>
    <property type="match status" value="1"/>
</dbReference>
<dbReference type="Pfam" id="PF01535">
    <property type="entry name" value="PPR"/>
    <property type="match status" value="6"/>
</dbReference>
<gene>
    <name evidence="7" type="ORF">LLUT_LOCUS33193</name>
</gene>
<comment type="similarity">
    <text evidence="1">Belongs to the PPR family. PCMP-H subfamily.</text>
</comment>
<dbReference type="InterPro" id="IPR046848">
    <property type="entry name" value="E_motif"/>
</dbReference>
<feature type="repeat" description="PPR" evidence="4">
    <location>
        <begin position="320"/>
        <end position="354"/>
    </location>
</feature>
<dbReference type="EMBL" id="CAXHTB010000024">
    <property type="protein sequence ID" value="CAL0332133.1"/>
    <property type="molecule type" value="Genomic_DNA"/>
</dbReference>
<comment type="caution">
    <text evidence="7">The sequence shown here is derived from an EMBL/GenBank/DDBJ whole genome shotgun (WGS) entry which is preliminary data.</text>
</comment>
<proteinExistence type="inferred from homology"/>
<keyword evidence="8" id="KW-1185">Reference proteome</keyword>
<dbReference type="InterPro" id="IPR029058">
    <property type="entry name" value="AB_hydrolase_fold"/>
</dbReference>
<evidence type="ECO:0000259" key="6">
    <source>
        <dbReference type="Pfam" id="PF14432"/>
    </source>
</evidence>
<comment type="similarity">
    <text evidence="3">Belongs to the PPR family. PCMP-E subfamily.</text>
</comment>
<feature type="repeat" description="PPR" evidence="4">
    <location>
        <begin position="155"/>
        <end position="189"/>
    </location>
</feature>
<dbReference type="PANTHER" id="PTHR47926">
    <property type="entry name" value="PENTATRICOPEPTIDE REPEAT-CONTAINING PROTEIN"/>
    <property type="match status" value="1"/>
</dbReference>
<dbReference type="GO" id="GO:0008270">
    <property type="term" value="F:zinc ion binding"/>
    <property type="evidence" value="ECO:0007669"/>
    <property type="project" value="InterPro"/>
</dbReference>